<organism evidence="7 8">
    <name type="scientific">Sulfurimonas diazotrophicus</name>
    <dbReference type="NCBI Taxonomy" id="3131939"/>
    <lineage>
        <taxon>Bacteria</taxon>
        <taxon>Pseudomonadati</taxon>
        <taxon>Campylobacterota</taxon>
        <taxon>Epsilonproteobacteria</taxon>
        <taxon>Campylobacterales</taxon>
        <taxon>Sulfurimonadaceae</taxon>
        <taxon>Sulfurimonas</taxon>
    </lineage>
</organism>
<evidence type="ECO:0000259" key="6">
    <source>
        <dbReference type="PROSITE" id="PS50801"/>
    </source>
</evidence>
<evidence type="ECO:0000256" key="4">
    <source>
        <dbReference type="ARBA" id="ARBA00023136"/>
    </source>
</evidence>
<dbReference type="SUPFAM" id="SSF52091">
    <property type="entry name" value="SpoIIaa-like"/>
    <property type="match status" value="1"/>
</dbReference>
<evidence type="ECO:0000256" key="2">
    <source>
        <dbReference type="ARBA" id="ARBA00022692"/>
    </source>
</evidence>
<feature type="transmembrane region" description="Helical" evidence="5">
    <location>
        <begin position="360"/>
        <end position="392"/>
    </location>
</feature>
<evidence type="ECO:0000256" key="3">
    <source>
        <dbReference type="ARBA" id="ARBA00022989"/>
    </source>
</evidence>
<protein>
    <submittedName>
        <fullName evidence="7">SulP family inorganic anion transporter</fullName>
    </submittedName>
</protein>
<sequence>MSLFSNLRGNLFGGLTAAVIALPLALAFGVASGLGAAAGLYGAIILGFFAALFGGTRTQISGPTGPMTVVVAAAVASLGGDVGLVATVVLLAGIFQVVFGFTRLGRFVRFIPYPVISGFMSGIGIIIILLQLNPLLGLPSDAAVLHLLVTLPSLLPQTNPWALLLALAALAIVFFTPARLAKVVPSPLIALVVLTPISALLQLPVETIGTIPAELPELVLPDFTLEHYTVIVSLAFTLAVLGTIDSLLTSIVADSVTRTKHNPDRELFGQGIGNALCALVGAVPGAGATMRTVINVKSGGTDRLSGMIHAVVLLLIVLFLAPLASKIPLAVLAGILIKVGVDILDYRFLRVWKASPRSDLMTMLTVFFVTVFVDLITAVGLGIVLASLLIVYRITKQTQIVLEYAGTGSQPDLDGENARIIRINGAFFFGSSTFFEHQANNLLDTKTVIIDILNVPFMDITAIFTLKDLIEKLKKDGVKVIIAAPDAFTEKLMRFNHEKRFENVTFAPSLQSAVALI</sequence>
<keyword evidence="3 5" id="KW-1133">Transmembrane helix</keyword>
<feature type="domain" description="STAS" evidence="6">
    <location>
        <begin position="416"/>
        <end position="517"/>
    </location>
</feature>
<feature type="transmembrane region" description="Helical" evidence="5">
    <location>
        <begin position="161"/>
        <end position="181"/>
    </location>
</feature>
<gene>
    <name evidence="7" type="ORF">WCY31_07945</name>
</gene>
<keyword evidence="4 5" id="KW-0472">Membrane</keyword>
<dbReference type="Pfam" id="PF00916">
    <property type="entry name" value="Sulfate_transp"/>
    <property type="match status" value="1"/>
</dbReference>
<feature type="transmembrane region" description="Helical" evidence="5">
    <location>
        <begin position="37"/>
        <end position="55"/>
    </location>
</feature>
<dbReference type="Gene3D" id="3.30.750.24">
    <property type="entry name" value="STAS domain"/>
    <property type="match status" value="1"/>
</dbReference>
<dbReference type="RefSeq" id="WP_345971992.1">
    <property type="nucleotide sequence ID" value="NZ_CP147920.1"/>
</dbReference>
<reference evidence="7 8" key="1">
    <citation type="submission" date="2024-03" db="EMBL/GenBank/DDBJ databases">
        <title>Sulfurimonas sp. HSL3-1.</title>
        <authorList>
            <person name="Wang S."/>
        </authorList>
    </citation>
    <scope>NUCLEOTIDE SEQUENCE [LARGE SCALE GENOMIC DNA]</scope>
    <source>
        <strain evidence="7 8">HSL3-1</strain>
    </source>
</reference>
<evidence type="ECO:0000313" key="8">
    <source>
        <dbReference type="Proteomes" id="UP001447842"/>
    </source>
</evidence>
<dbReference type="InterPro" id="IPR036513">
    <property type="entry name" value="STAS_dom_sf"/>
</dbReference>
<dbReference type="PROSITE" id="PS50801">
    <property type="entry name" value="STAS"/>
    <property type="match status" value="1"/>
</dbReference>
<dbReference type="EMBL" id="CP147920">
    <property type="protein sequence ID" value="XAU14187.1"/>
    <property type="molecule type" value="Genomic_DNA"/>
</dbReference>
<keyword evidence="8" id="KW-1185">Reference proteome</keyword>
<name>A0ABZ3H717_9BACT</name>
<comment type="subcellular location">
    <subcellularLocation>
        <location evidence="1">Membrane</location>
        <topology evidence="1">Multi-pass membrane protein</topology>
    </subcellularLocation>
</comment>
<dbReference type="InterPro" id="IPR001902">
    <property type="entry name" value="SLC26A/SulP_fam"/>
</dbReference>
<dbReference type="Pfam" id="PF01740">
    <property type="entry name" value="STAS"/>
    <property type="match status" value="1"/>
</dbReference>
<dbReference type="InterPro" id="IPR002645">
    <property type="entry name" value="STAS_dom"/>
</dbReference>
<dbReference type="PANTHER" id="PTHR11814">
    <property type="entry name" value="SULFATE TRANSPORTER"/>
    <property type="match status" value="1"/>
</dbReference>
<evidence type="ECO:0000256" key="5">
    <source>
        <dbReference type="SAM" id="Phobius"/>
    </source>
</evidence>
<feature type="transmembrane region" description="Helical" evidence="5">
    <location>
        <begin position="67"/>
        <end position="99"/>
    </location>
</feature>
<keyword evidence="2 5" id="KW-0812">Transmembrane</keyword>
<feature type="transmembrane region" description="Helical" evidence="5">
    <location>
        <begin position="225"/>
        <end position="248"/>
    </location>
</feature>
<evidence type="ECO:0000313" key="7">
    <source>
        <dbReference type="EMBL" id="XAU14187.1"/>
    </source>
</evidence>
<feature type="transmembrane region" description="Helical" evidence="5">
    <location>
        <begin position="111"/>
        <end position="130"/>
    </location>
</feature>
<proteinExistence type="predicted"/>
<accession>A0ABZ3H717</accession>
<feature type="transmembrane region" description="Helical" evidence="5">
    <location>
        <begin position="188"/>
        <end position="205"/>
    </location>
</feature>
<feature type="transmembrane region" description="Helical" evidence="5">
    <location>
        <begin position="327"/>
        <end position="348"/>
    </location>
</feature>
<evidence type="ECO:0000256" key="1">
    <source>
        <dbReference type="ARBA" id="ARBA00004141"/>
    </source>
</evidence>
<feature type="transmembrane region" description="Helical" evidence="5">
    <location>
        <begin position="304"/>
        <end position="321"/>
    </location>
</feature>
<dbReference type="InterPro" id="IPR011547">
    <property type="entry name" value="SLC26A/SulP_dom"/>
</dbReference>
<dbReference type="CDD" id="cd07042">
    <property type="entry name" value="STAS_SulP_like_sulfate_transporter"/>
    <property type="match status" value="1"/>
</dbReference>
<dbReference type="Proteomes" id="UP001447842">
    <property type="component" value="Chromosome"/>
</dbReference>